<evidence type="ECO:0000256" key="1">
    <source>
        <dbReference type="SAM" id="MobiDB-lite"/>
    </source>
</evidence>
<feature type="signal peptide" evidence="2">
    <location>
        <begin position="1"/>
        <end position="20"/>
    </location>
</feature>
<keyword evidence="4" id="KW-1185">Reference proteome</keyword>
<feature type="region of interest" description="Disordered" evidence="1">
    <location>
        <begin position="75"/>
        <end position="127"/>
    </location>
</feature>
<accession>A0AAD6XX54</accession>
<sequence>MHWPASQRPAVCVLMGKWLANSLLFSLNARERCVRICAEGMSLAQLKSPVHTVSRPYSLGRAPHPHMHAIVAPSPFESPVQFSSTPPSPADRDPETARKRPWQSYAPGTVALPDRPARSSPSHDAPP</sequence>
<dbReference type="EMBL" id="JARJCW010000195">
    <property type="protein sequence ID" value="KAJ7187514.1"/>
    <property type="molecule type" value="Genomic_DNA"/>
</dbReference>
<feature type="chain" id="PRO_5042154154" evidence="2">
    <location>
        <begin position="21"/>
        <end position="127"/>
    </location>
</feature>
<evidence type="ECO:0000256" key="2">
    <source>
        <dbReference type="SAM" id="SignalP"/>
    </source>
</evidence>
<dbReference type="Proteomes" id="UP001219525">
    <property type="component" value="Unassembled WGS sequence"/>
</dbReference>
<organism evidence="3 4">
    <name type="scientific">Mycena pura</name>
    <dbReference type="NCBI Taxonomy" id="153505"/>
    <lineage>
        <taxon>Eukaryota</taxon>
        <taxon>Fungi</taxon>
        <taxon>Dikarya</taxon>
        <taxon>Basidiomycota</taxon>
        <taxon>Agaricomycotina</taxon>
        <taxon>Agaricomycetes</taxon>
        <taxon>Agaricomycetidae</taxon>
        <taxon>Agaricales</taxon>
        <taxon>Marasmiineae</taxon>
        <taxon>Mycenaceae</taxon>
        <taxon>Mycena</taxon>
    </lineage>
</organism>
<name>A0AAD6XX54_9AGAR</name>
<proteinExistence type="predicted"/>
<protein>
    <submittedName>
        <fullName evidence="3">Uncharacterized protein</fullName>
    </submittedName>
</protein>
<dbReference type="AlphaFoldDB" id="A0AAD6XX54"/>
<evidence type="ECO:0000313" key="4">
    <source>
        <dbReference type="Proteomes" id="UP001219525"/>
    </source>
</evidence>
<comment type="caution">
    <text evidence="3">The sequence shown here is derived from an EMBL/GenBank/DDBJ whole genome shotgun (WGS) entry which is preliminary data.</text>
</comment>
<gene>
    <name evidence="3" type="ORF">GGX14DRAFT_581008</name>
</gene>
<keyword evidence="2" id="KW-0732">Signal</keyword>
<evidence type="ECO:0000313" key="3">
    <source>
        <dbReference type="EMBL" id="KAJ7187514.1"/>
    </source>
</evidence>
<reference evidence="3" key="1">
    <citation type="submission" date="2023-03" db="EMBL/GenBank/DDBJ databases">
        <title>Massive genome expansion in bonnet fungi (Mycena s.s.) driven by repeated elements and novel gene families across ecological guilds.</title>
        <authorList>
            <consortium name="Lawrence Berkeley National Laboratory"/>
            <person name="Harder C.B."/>
            <person name="Miyauchi S."/>
            <person name="Viragh M."/>
            <person name="Kuo A."/>
            <person name="Thoen E."/>
            <person name="Andreopoulos B."/>
            <person name="Lu D."/>
            <person name="Skrede I."/>
            <person name="Drula E."/>
            <person name="Henrissat B."/>
            <person name="Morin E."/>
            <person name="Kohler A."/>
            <person name="Barry K."/>
            <person name="LaButti K."/>
            <person name="Morin E."/>
            <person name="Salamov A."/>
            <person name="Lipzen A."/>
            <person name="Mereny Z."/>
            <person name="Hegedus B."/>
            <person name="Baldrian P."/>
            <person name="Stursova M."/>
            <person name="Weitz H."/>
            <person name="Taylor A."/>
            <person name="Grigoriev I.V."/>
            <person name="Nagy L.G."/>
            <person name="Martin F."/>
            <person name="Kauserud H."/>
        </authorList>
    </citation>
    <scope>NUCLEOTIDE SEQUENCE</scope>
    <source>
        <strain evidence="3">9144</strain>
    </source>
</reference>